<dbReference type="GO" id="GO:0005789">
    <property type="term" value="C:endoplasmic reticulum membrane"/>
    <property type="evidence" value="ECO:0007669"/>
    <property type="project" value="UniProtKB-SubCell"/>
</dbReference>
<accession>A0AAV1T2Z5</accession>
<keyword evidence="11" id="KW-0443">Lipid metabolism</keyword>
<evidence type="ECO:0000256" key="13">
    <source>
        <dbReference type="ARBA" id="ARBA00023315"/>
    </source>
</evidence>
<dbReference type="EC" id="2.3.1.-" evidence="14"/>
<evidence type="ECO:0000313" key="15">
    <source>
        <dbReference type="EMBL" id="CAK7898730.1"/>
    </source>
</evidence>
<dbReference type="EMBL" id="CAKLBY020000016">
    <property type="protein sequence ID" value="CAK7898730.1"/>
    <property type="molecule type" value="Genomic_DNA"/>
</dbReference>
<dbReference type="InterPro" id="IPR007130">
    <property type="entry name" value="DAGAT"/>
</dbReference>
<evidence type="ECO:0000256" key="2">
    <source>
        <dbReference type="ARBA" id="ARBA00004771"/>
    </source>
</evidence>
<comment type="caution">
    <text evidence="15">The sequence shown here is derived from an EMBL/GenBank/DDBJ whole genome shotgun (WGS) entry which is preliminary data.</text>
</comment>
<keyword evidence="12" id="KW-0472">Membrane</keyword>
<evidence type="ECO:0000256" key="9">
    <source>
        <dbReference type="ARBA" id="ARBA00022824"/>
    </source>
</evidence>
<evidence type="ECO:0000256" key="11">
    <source>
        <dbReference type="ARBA" id="ARBA00023098"/>
    </source>
</evidence>
<name>A0AAV1T2Z5_9STRA</name>
<keyword evidence="8" id="KW-0319">Glycerol metabolism</keyword>
<evidence type="ECO:0000256" key="10">
    <source>
        <dbReference type="ARBA" id="ARBA00022989"/>
    </source>
</evidence>
<dbReference type="PANTHER" id="PTHR12317">
    <property type="entry name" value="DIACYLGLYCEROL O-ACYLTRANSFERASE"/>
    <property type="match status" value="1"/>
</dbReference>
<dbReference type="GO" id="GO:0004144">
    <property type="term" value="F:diacylglycerol O-acyltransferase activity"/>
    <property type="evidence" value="ECO:0007669"/>
    <property type="project" value="TreeGrafter"/>
</dbReference>
<organism evidence="15 16">
    <name type="scientific">Peronospora matthiolae</name>
    <dbReference type="NCBI Taxonomy" id="2874970"/>
    <lineage>
        <taxon>Eukaryota</taxon>
        <taxon>Sar</taxon>
        <taxon>Stramenopiles</taxon>
        <taxon>Oomycota</taxon>
        <taxon>Peronosporomycetes</taxon>
        <taxon>Peronosporales</taxon>
        <taxon>Peronosporaceae</taxon>
        <taxon>Peronospora</taxon>
    </lineage>
</organism>
<comment type="pathway">
    <text evidence="2">Glycerolipid metabolism; triacylglycerol biosynthesis.</text>
</comment>
<reference evidence="15" key="1">
    <citation type="submission" date="2024-01" db="EMBL/GenBank/DDBJ databases">
        <authorList>
            <person name="Webb A."/>
        </authorList>
    </citation>
    <scope>NUCLEOTIDE SEQUENCE</scope>
    <source>
        <strain evidence="15">Pm1</strain>
    </source>
</reference>
<dbReference type="Proteomes" id="UP001162060">
    <property type="component" value="Unassembled WGS sequence"/>
</dbReference>
<dbReference type="CDD" id="cd07987">
    <property type="entry name" value="LPLAT_MGAT-like"/>
    <property type="match status" value="1"/>
</dbReference>
<keyword evidence="13" id="KW-0012">Acyltransferase</keyword>
<keyword evidence="6 14" id="KW-0808">Transferase</keyword>
<evidence type="ECO:0000256" key="1">
    <source>
        <dbReference type="ARBA" id="ARBA00004477"/>
    </source>
</evidence>
<keyword evidence="9 14" id="KW-0256">Endoplasmic reticulum</keyword>
<gene>
    <name evidence="15" type="ORF">PM001_LOCUS1720</name>
</gene>
<evidence type="ECO:0000256" key="8">
    <source>
        <dbReference type="ARBA" id="ARBA00022798"/>
    </source>
</evidence>
<dbReference type="GO" id="GO:0019432">
    <property type="term" value="P:triglyceride biosynthetic process"/>
    <property type="evidence" value="ECO:0007669"/>
    <property type="project" value="TreeGrafter"/>
</dbReference>
<keyword evidence="5" id="KW-0444">Lipid biosynthesis</keyword>
<dbReference type="AlphaFoldDB" id="A0AAV1T2Z5"/>
<protein>
    <recommendedName>
        <fullName evidence="14">Acyltransferase</fullName>
        <ecNumber evidence="14">2.3.1.-</ecNumber>
    </recommendedName>
</protein>
<evidence type="ECO:0000256" key="7">
    <source>
        <dbReference type="ARBA" id="ARBA00022692"/>
    </source>
</evidence>
<comment type="pathway">
    <text evidence="3">Lipid metabolism.</text>
</comment>
<dbReference type="PANTHER" id="PTHR12317:SF0">
    <property type="entry name" value="ACYLTRANSFERASE"/>
    <property type="match status" value="1"/>
</dbReference>
<comment type="subcellular location">
    <subcellularLocation>
        <location evidence="1 14">Endoplasmic reticulum membrane</location>
        <topology evidence="1 14">Multi-pass membrane protein</topology>
    </subcellularLocation>
</comment>
<keyword evidence="10" id="KW-1133">Transmembrane helix</keyword>
<dbReference type="GO" id="GO:0006071">
    <property type="term" value="P:glycerol metabolic process"/>
    <property type="evidence" value="ECO:0007669"/>
    <property type="project" value="UniProtKB-KW"/>
</dbReference>
<evidence type="ECO:0000256" key="3">
    <source>
        <dbReference type="ARBA" id="ARBA00005189"/>
    </source>
</evidence>
<evidence type="ECO:0000256" key="14">
    <source>
        <dbReference type="RuleBase" id="RU367023"/>
    </source>
</evidence>
<evidence type="ECO:0000256" key="12">
    <source>
        <dbReference type="ARBA" id="ARBA00023136"/>
    </source>
</evidence>
<evidence type="ECO:0000256" key="4">
    <source>
        <dbReference type="ARBA" id="ARBA00005420"/>
    </source>
</evidence>
<sequence length="308" mass="34537">MGGRPRTWATSAALTVAVVAFCVALHVHWSMTVAAACVGAYLPSYFDGSEYTGERCWPWFAVFIGRCMGHVSGTLEFEEPLDTRTQYIFCSHPHGLLSAHHGLLLSGQTSPPFYETVPLSRRRHLAASICFRVPLYRDYMLWSGCVDARRSVAEKMLQDGKSLAILVGGIAEQMLSQRGDHTIYVKKRKGHIRLALKYGVPIVPSYAFGETDLFSHSKTLLSFRQAVAKKFSVALLLGFGRSKWRFWLPHEGVAVNMVFGKPIPVKMMDDPSAELIEKLHAQYEQELVCLFDKYKTKYGYGKCTLVVC</sequence>
<evidence type="ECO:0000256" key="6">
    <source>
        <dbReference type="ARBA" id="ARBA00022679"/>
    </source>
</evidence>
<keyword evidence="7" id="KW-0812">Transmembrane</keyword>
<dbReference type="Pfam" id="PF03982">
    <property type="entry name" value="DAGAT"/>
    <property type="match status" value="1"/>
</dbReference>
<evidence type="ECO:0000313" key="16">
    <source>
        <dbReference type="Proteomes" id="UP001162060"/>
    </source>
</evidence>
<proteinExistence type="inferred from homology"/>
<comment type="similarity">
    <text evidence="4 14">Belongs to the diacylglycerol acyltransferase family.</text>
</comment>
<evidence type="ECO:0000256" key="5">
    <source>
        <dbReference type="ARBA" id="ARBA00022516"/>
    </source>
</evidence>